<keyword evidence="10 14" id="KW-0472">Membrane</keyword>
<dbReference type="STRING" id="706570.PT85_11840"/>
<keyword evidence="4 12" id="KW-0813">Transport</keyword>
<comment type="caution">
    <text evidence="17">The sequence shown here is derived from an EMBL/GenBank/DDBJ whole genome shotgun (WGS) entry which is preliminary data.</text>
</comment>
<keyword evidence="15" id="KW-0732">Signal</keyword>
<comment type="subcellular location">
    <subcellularLocation>
        <location evidence="1">Cell inner membrane</location>
        <topology evidence="1">Multi-pass membrane protein</topology>
    </subcellularLocation>
    <subcellularLocation>
        <location evidence="12">Membrane</location>
        <topology evidence="12">Multi-pass membrane protein</topology>
    </subcellularLocation>
</comment>
<comment type="function">
    <text evidence="11">Involved in the TonB-dependent energy-dependent transport of various receptor-bound substrates. Protects ExbD from proteolytic degradation and functionally stabilizes TonB.</text>
</comment>
<sequence>MNRTATRAQSLFAALLVGCLLVPTVQAQTPAPTPPAEQAVASEGPASAGGPQDNTTPASPAAGEATPPQPVEVEHGLSHDLSPWGMYQAADWVVKAVMIGLVLASVMTWTIALAKGLELGRAKRRLRVELSTLKTARNLKQAAEQPRGPLSLTDQLVEEARHELELSGKADKEGIKERVGFRLDRLVAASGRQMSQGTGVLASVGSVSPFVGLFGTVWGIMNSFIGIAKSQTTNLAVVAPGIAEALLATAIGLVAAIPAVVLYNIFARAISGFRAQLGDAAAEVLLLVSRDLDHQAAGERQVPHVVKVG</sequence>
<keyword evidence="9 14" id="KW-1133">Transmembrane helix</keyword>
<reference evidence="17 18" key="1">
    <citation type="submission" date="2014-11" db="EMBL/GenBank/DDBJ databases">
        <title>Genome sequence of Pseudomonas tuomuerensis JCM 14085.</title>
        <authorList>
            <person name="Shin S.-K."/>
            <person name="Yi H."/>
        </authorList>
    </citation>
    <scope>NUCLEOTIDE SEQUENCE [LARGE SCALE GENOMIC DNA]</scope>
    <source>
        <strain evidence="17 18">JCM 14085</strain>
    </source>
</reference>
<feature type="transmembrane region" description="Helical" evidence="14">
    <location>
        <begin position="245"/>
        <end position="266"/>
    </location>
</feature>
<feature type="signal peptide" evidence="15">
    <location>
        <begin position="1"/>
        <end position="27"/>
    </location>
</feature>
<dbReference type="AlphaFoldDB" id="A0A0B3BUX2"/>
<dbReference type="InterPro" id="IPR002898">
    <property type="entry name" value="MotA_ExbB_proton_chnl"/>
</dbReference>
<evidence type="ECO:0000256" key="15">
    <source>
        <dbReference type="SAM" id="SignalP"/>
    </source>
</evidence>
<dbReference type="EMBL" id="JTAK01000004">
    <property type="protein sequence ID" value="KHO64861.1"/>
    <property type="molecule type" value="Genomic_DNA"/>
</dbReference>
<feature type="transmembrane region" description="Helical" evidence="14">
    <location>
        <begin position="200"/>
        <end position="225"/>
    </location>
</feature>
<evidence type="ECO:0000256" key="10">
    <source>
        <dbReference type="ARBA" id="ARBA00023136"/>
    </source>
</evidence>
<dbReference type="RefSeq" id="WP_039606728.1">
    <property type="nucleotide sequence ID" value="NZ_FMUP01000002.1"/>
</dbReference>
<comment type="subunit">
    <text evidence="2">The accessory proteins ExbB and ExbD seem to form a complex with TonB.</text>
</comment>
<proteinExistence type="inferred from homology"/>
<feature type="transmembrane region" description="Helical" evidence="14">
    <location>
        <begin position="92"/>
        <end position="117"/>
    </location>
</feature>
<evidence type="ECO:0000256" key="8">
    <source>
        <dbReference type="ARBA" id="ARBA00022927"/>
    </source>
</evidence>
<feature type="region of interest" description="Disordered" evidence="13">
    <location>
        <begin position="28"/>
        <end position="77"/>
    </location>
</feature>
<evidence type="ECO:0000256" key="14">
    <source>
        <dbReference type="SAM" id="Phobius"/>
    </source>
</evidence>
<dbReference type="Pfam" id="PF01618">
    <property type="entry name" value="MotA_ExbB"/>
    <property type="match status" value="1"/>
</dbReference>
<evidence type="ECO:0000256" key="12">
    <source>
        <dbReference type="RuleBase" id="RU004057"/>
    </source>
</evidence>
<name>A0A0B3BUX2_9PSED</name>
<organism evidence="17 18">
    <name type="scientific">Pseudomonas flexibilis</name>
    <dbReference type="NCBI Taxonomy" id="706570"/>
    <lineage>
        <taxon>Bacteria</taxon>
        <taxon>Pseudomonadati</taxon>
        <taxon>Pseudomonadota</taxon>
        <taxon>Gammaproteobacteria</taxon>
        <taxon>Pseudomonadales</taxon>
        <taxon>Pseudomonadaceae</taxon>
        <taxon>Pseudomonas</taxon>
    </lineage>
</organism>
<keyword evidence="8 12" id="KW-0653">Protein transport</keyword>
<keyword evidence="7 14" id="KW-0812">Transmembrane</keyword>
<evidence type="ECO:0000256" key="9">
    <source>
        <dbReference type="ARBA" id="ARBA00022989"/>
    </source>
</evidence>
<protein>
    <recommendedName>
        <fullName evidence="3">Biopolymer transport protein ExbB</fullName>
    </recommendedName>
</protein>
<accession>A0A0B3BUX2</accession>
<evidence type="ECO:0000259" key="16">
    <source>
        <dbReference type="Pfam" id="PF01618"/>
    </source>
</evidence>
<evidence type="ECO:0000313" key="18">
    <source>
        <dbReference type="Proteomes" id="UP000030980"/>
    </source>
</evidence>
<keyword evidence="5" id="KW-1003">Cell membrane</keyword>
<dbReference type="InterPro" id="IPR050790">
    <property type="entry name" value="ExbB/TolQ_transport"/>
</dbReference>
<dbReference type="GO" id="GO:0005886">
    <property type="term" value="C:plasma membrane"/>
    <property type="evidence" value="ECO:0007669"/>
    <property type="project" value="UniProtKB-SubCell"/>
</dbReference>
<evidence type="ECO:0000313" key="17">
    <source>
        <dbReference type="EMBL" id="KHO64861.1"/>
    </source>
</evidence>
<dbReference type="GO" id="GO:0017038">
    <property type="term" value="P:protein import"/>
    <property type="evidence" value="ECO:0007669"/>
    <property type="project" value="TreeGrafter"/>
</dbReference>
<keyword evidence="6" id="KW-0997">Cell inner membrane</keyword>
<evidence type="ECO:0000256" key="1">
    <source>
        <dbReference type="ARBA" id="ARBA00004429"/>
    </source>
</evidence>
<feature type="chain" id="PRO_5002084427" description="Biopolymer transport protein ExbB" evidence="15">
    <location>
        <begin position="28"/>
        <end position="309"/>
    </location>
</feature>
<evidence type="ECO:0000256" key="7">
    <source>
        <dbReference type="ARBA" id="ARBA00022692"/>
    </source>
</evidence>
<evidence type="ECO:0000256" key="13">
    <source>
        <dbReference type="SAM" id="MobiDB-lite"/>
    </source>
</evidence>
<comment type="similarity">
    <text evidence="12">Belongs to the exbB/tolQ family.</text>
</comment>
<keyword evidence="18" id="KW-1185">Reference proteome</keyword>
<evidence type="ECO:0000256" key="6">
    <source>
        <dbReference type="ARBA" id="ARBA00022519"/>
    </source>
</evidence>
<evidence type="ECO:0000256" key="2">
    <source>
        <dbReference type="ARBA" id="ARBA00011471"/>
    </source>
</evidence>
<evidence type="ECO:0000256" key="11">
    <source>
        <dbReference type="ARBA" id="ARBA00024816"/>
    </source>
</evidence>
<dbReference type="PANTHER" id="PTHR30625">
    <property type="entry name" value="PROTEIN TOLQ"/>
    <property type="match status" value="1"/>
</dbReference>
<dbReference type="InterPro" id="IPR014164">
    <property type="entry name" value="TonB_ExbB_1"/>
</dbReference>
<dbReference type="PROSITE" id="PS51257">
    <property type="entry name" value="PROKAR_LIPOPROTEIN"/>
    <property type="match status" value="1"/>
</dbReference>
<feature type="compositionally biased region" description="Low complexity" evidence="13">
    <location>
        <begin position="28"/>
        <end position="41"/>
    </location>
</feature>
<dbReference type="NCBIfam" id="TIGR02797">
    <property type="entry name" value="exbB"/>
    <property type="match status" value="1"/>
</dbReference>
<evidence type="ECO:0000256" key="4">
    <source>
        <dbReference type="ARBA" id="ARBA00022448"/>
    </source>
</evidence>
<gene>
    <name evidence="17" type="ORF">PT85_11840</name>
</gene>
<dbReference type="OrthoDB" id="9805133at2"/>
<evidence type="ECO:0000256" key="5">
    <source>
        <dbReference type="ARBA" id="ARBA00022475"/>
    </source>
</evidence>
<dbReference type="PANTHER" id="PTHR30625:SF16">
    <property type="entry name" value="BIOPOLYMER TRANSPORT PROTEIN EXBB"/>
    <property type="match status" value="1"/>
</dbReference>
<feature type="domain" description="MotA/TolQ/ExbB proton channel" evidence="16">
    <location>
        <begin position="171"/>
        <end position="273"/>
    </location>
</feature>
<evidence type="ECO:0000256" key="3">
    <source>
        <dbReference type="ARBA" id="ARBA00022093"/>
    </source>
</evidence>
<dbReference type="Proteomes" id="UP000030980">
    <property type="component" value="Unassembled WGS sequence"/>
</dbReference>
<dbReference type="GO" id="GO:0022857">
    <property type="term" value="F:transmembrane transporter activity"/>
    <property type="evidence" value="ECO:0007669"/>
    <property type="project" value="InterPro"/>
</dbReference>